<evidence type="ECO:0000256" key="4">
    <source>
        <dbReference type="ARBA" id="ARBA00023186"/>
    </source>
</evidence>
<keyword evidence="7" id="KW-1185">Reference proteome</keyword>
<accession>A0A1B7L8R5</accession>
<name>A0A1B7L8R5_9ENTR</name>
<comment type="subcellular location">
    <subcellularLocation>
        <location evidence="1">Cytoplasm</location>
        <location evidence="1">Cytosol</location>
    </subcellularLocation>
</comment>
<keyword evidence="4" id="KW-0143">Chaperone</keyword>
<dbReference type="EMBL" id="LYRP01000001">
    <property type="protein sequence ID" value="OAT78631.1"/>
    <property type="molecule type" value="Genomic_DNA"/>
</dbReference>
<keyword evidence="6" id="KW-0969">Cilium</keyword>
<protein>
    <recommendedName>
        <fullName evidence="5">Flagellar protein FliT</fullName>
    </recommendedName>
</protein>
<dbReference type="Pfam" id="PF05400">
    <property type="entry name" value="FliT"/>
    <property type="match status" value="1"/>
</dbReference>
<dbReference type="Gene3D" id="1.20.58.380">
    <property type="entry name" value="Flagellar protein flit"/>
    <property type="match status" value="1"/>
</dbReference>
<keyword evidence="3" id="KW-1005">Bacterial flagellum biogenesis</keyword>
<reference evidence="7" key="1">
    <citation type="submission" date="2016-05" db="EMBL/GenBank/DDBJ databases">
        <authorList>
            <person name="Behera P."/>
            <person name="Vaishampayan P."/>
            <person name="Singh N."/>
            <person name="Raina V."/>
            <person name="Suar M."/>
            <person name="Pattnaik A."/>
            <person name="Rastogi G."/>
        </authorList>
    </citation>
    <scope>NUCLEOTIDE SEQUENCE [LARGE SCALE GENOMIC DNA]</scope>
    <source>
        <strain evidence="7">MP23</strain>
    </source>
</reference>
<gene>
    <name evidence="6" type="ORF">A9B99_02615</name>
</gene>
<dbReference type="Proteomes" id="UP000078225">
    <property type="component" value="Unassembled WGS sequence"/>
</dbReference>
<keyword evidence="6" id="KW-0966">Cell projection</keyword>
<dbReference type="NCBIfam" id="NF007836">
    <property type="entry name" value="PRK10548.1"/>
    <property type="match status" value="1"/>
</dbReference>
<evidence type="ECO:0000256" key="3">
    <source>
        <dbReference type="ARBA" id="ARBA00022795"/>
    </source>
</evidence>
<comment type="caution">
    <text evidence="6">The sequence shown here is derived from an EMBL/GenBank/DDBJ whole genome shotgun (WGS) entry which is preliminary data.</text>
</comment>
<dbReference type="OrthoDB" id="6494117at2"/>
<dbReference type="AlphaFoldDB" id="A0A1B7L8R5"/>
<organism evidence="6 7">
    <name type="scientific">Mangrovibacter phragmitis</name>
    <dbReference type="NCBI Taxonomy" id="1691903"/>
    <lineage>
        <taxon>Bacteria</taxon>
        <taxon>Pseudomonadati</taxon>
        <taxon>Pseudomonadota</taxon>
        <taxon>Gammaproteobacteria</taxon>
        <taxon>Enterobacterales</taxon>
        <taxon>Enterobacteriaceae</taxon>
        <taxon>Mangrovibacter</taxon>
    </lineage>
</organism>
<evidence type="ECO:0000256" key="5">
    <source>
        <dbReference type="ARBA" id="ARBA00093797"/>
    </source>
</evidence>
<dbReference type="InterPro" id="IPR008622">
    <property type="entry name" value="FliT"/>
</dbReference>
<sequence length="120" mass="13827">MTTTNSSLTLWHALHALSKTMLNLAHEGKWDELIEHEIKYVQLVENIAKNPIQSDQVYLVEEAKQLLREILENEDRLKSLLQSRMGELRKLISQTSTQKSLATTYGKLSHNILIPTNFNQ</sequence>
<evidence type="ECO:0000313" key="6">
    <source>
        <dbReference type="EMBL" id="OAT78631.1"/>
    </source>
</evidence>
<evidence type="ECO:0000256" key="1">
    <source>
        <dbReference type="ARBA" id="ARBA00004514"/>
    </source>
</evidence>
<evidence type="ECO:0000313" key="7">
    <source>
        <dbReference type="Proteomes" id="UP000078225"/>
    </source>
</evidence>
<keyword evidence="6" id="KW-0282">Flagellum</keyword>
<keyword evidence="2" id="KW-0963">Cytoplasm</keyword>
<evidence type="ECO:0000256" key="2">
    <source>
        <dbReference type="ARBA" id="ARBA00022490"/>
    </source>
</evidence>
<dbReference type="STRING" id="1691903.A9B99_02615"/>
<dbReference type="GO" id="GO:0044781">
    <property type="term" value="P:bacterial-type flagellum organization"/>
    <property type="evidence" value="ECO:0007669"/>
    <property type="project" value="UniProtKB-KW"/>
</dbReference>
<proteinExistence type="predicted"/>
<dbReference type="RefSeq" id="WP_064594313.1">
    <property type="nucleotide sequence ID" value="NZ_JBDJAE010000001.1"/>
</dbReference>